<evidence type="ECO:0000256" key="4">
    <source>
        <dbReference type="PROSITE-ProRule" id="PRU00325"/>
    </source>
</evidence>
<evidence type="ECO:0000313" key="8">
    <source>
        <dbReference type="Proteomes" id="UP000516314"/>
    </source>
</evidence>
<feature type="domain" description="SWIM-type" evidence="6">
    <location>
        <begin position="677"/>
        <end position="709"/>
    </location>
</feature>
<dbReference type="GO" id="GO:0008270">
    <property type="term" value="F:zinc ion binding"/>
    <property type="evidence" value="ECO:0007669"/>
    <property type="project" value="UniProtKB-KW"/>
</dbReference>
<protein>
    <submittedName>
        <fullName evidence="7">(thale cress) hypothetical protein</fullName>
    </submittedName>
</protein>
<feature type="compositionally biased region" description="Basic and acidic residues" evidence="5">
    <location>
        <begin position="380"/>
        <end position="398"/>
    </location>
</feature>
<name>A0A7G2F121_ARATH</name>
<evidence type="ECO:0000256" key="1">
    <source>
        <dbReference type="ARBA" id="ARBA00022723"/>
    </source>
</evidence>
<dbReference type="Proteomes" id="UP000516314">
    <property type="component" value="Chromosome 4"/>
</dbReference>
<reference evidence="7 8" key="1">
    <citation type="submission" date="2020-09" db="EMBL/GenBank/DDBJ databases">
        <authorList>
            <person name="Ashkenazy H."/>
        </authorList>
    </citation>
    <scope>NUCLEOTIDE SEQUENCE [LARGE SCALE GENOMIC DNA]</scope>
    <source>
        <strain evidence="8">cv. Cdm-0</strain>
    </source>
</reference>
<accession>A0A7G2F121</accession>
<sequence>MTSVPLSWMAKLFGGISYVSKCLPADLTGGTIPHWGDVAVCVIAGGWDCSEKGVWKFVVAKDCYARTVCMNVAMTFQTLNNNVCEEFELNAENWKPQLSYWLSGQLSMFSVNPRPPVVVGSDMAVRNFLRVRESEPQLNLLLSLESLPYLVDGVRVELLKCSGKGKAIDGEKADEERGQCSKEITYFQSALGILNGSNGAECSNMMSSFRPHASTVIAAATDANETVGVNIATAANCTAGDDSNDCVVPQLRESSTEPWLSTNANGIINLADAATPSLSNNLADNCEDSVSNAYVESETEAEDMRMLREVEEIERAEQSKRQCKGKRKLFQSDEDADEDSYTDGFNESSADGDDGLWEYEGWSHLMTSEFPTGVSDNDMETGHLSDESEHDDAAREESLTPATDISEAVLAFHQPEPSPPLSTLDMNDNYGSDLAFSDAEPVFDDVYNLTFVDGCAPASSEEDAIYIGRMFKDKEHMRTTLSIYAIKRLFHFKQTRFDPGRLIFVFVDRRCRWRVYAVSAGHESKNFEGKYANGMPGPRGVDIPDIVLAELKVSVTYMKAWYAKEVAIMRCRGSDEDSYKLLAVYMHSLQQANPGTRYKLEYTEAVAGSKQFKNVRLKFPKKGVSNLVSKAARAFNETNYGGLYKEIERRSPGCAAYLDAIPKPHWTQAYCDAKRSFYVDLEKKACSCRQFEKLQLPCCHALVASAKANVYIPTLVGKWYKVKVFGKAYAEFIKPVPDQPDDALPPLVQDAQFKPPEKDNKAGRRMTKRIPSAGEHMGGKRQRTGRNKCSICFKAGHNRATCPEASE</sequence>
<feature type="region of interest" description="Disordered" evidence="5">
    <location>
        <begin position="744"/>
        <end position="785"/>
    </location>
</feature>
<evidence type="ECO:0000256" key="5">
    <source>
        <dbReference type="SAM" id="MobiDB-lite"/>
    </source>
</evidence>
<keyword evidence="1" id="KW-0479">Metal-binding</keyword>
<keyword evidence="3" id="KW-0862">Zinc</keyword>
<dbReference type="InterPro" id="IPR006564">
    <property type="entry name" value="Znf_PMZ"/>
</dbReference>
<feature type="region of interest" description="Disordered" evidence="5">
    <location>
        <begin position="368"/>
        <end position="399"/>
    </location>
</feature>
<evidence type="ECO:0000259" key="6">
    <source>
        <dbReference type="PROSITE" id="PS50966"/>
    </source>
</evidence>
<dbReference type="PANTHER" id="PTHR31973">
    <property type="entry name" value="POLYPROTEIN, PUTATIVE-RELATED"/>
    <property type="match status" value="1"/>
</dbReference>
<dbReference type="InterPro" id="IPR007527">
    <property type="entry name" value="Znf_SWIM"/>
</dbReference>
<dbReference type="EMBL" id="LR881469">
    <property type="protein sequence ID" value="CAD5327371.1"/>
    <property type="molecule type" value="Genomic_DNA"/>
</dbReference>
<feature type="compositionally biased region" description="Acidic residues" evidence="5">
    <location>
        <begin position="332"/>
        <end position="341"/>
    </location>
</feature>
<keyword evidence="2 4" id="KW-0863">Zinc-finger</keyword>
<evidence type="ECO:0000313" key="7">
    <source>
        <dbReference type="EMBL" id="CAD5327371.1"/>
    </source>
</evidence>
<dbReference type="AlphaFoldDB" id="A0A7G2F121"/>
<dbReference type="SMART" id="SM00575">
    <property type="entry name" value="ZnF_PMZ"/>
    <property type="match status" value="1"/>
</dbReference>
<feature type="region of interest" description="Disordered" evidence="5">
    <location>
        <begin position="315"/>
        <end position="353"/>
    </location>
</feature>
<dbReference type="PANTHER" id="PTHR31973:SF195">
    <property type="entry name" value="MUDR FAMILY TRANSPOSASE"/>
    <property type="match status" value="1"/>
</dbReference>
<organism evidence="7 8">
    <name type="scientific">Arabidopsis thaliana</name>
    <name type="common">Mouse-ear cress</name>
    <dbReference type="NCBI Taxonomy" id="3702"/>
    <lineage>
        <taxon>Eukaryota</taxon>
        <taxon>Viridiplantae</taxon>
        <taxon>Streptophyta</taxon>
        <taxon>Embryophyta</taxon>
        <taxon>Tracheophyta</taxon>
        <taxon>Spermatophyta</taxon>
        <taxon>Magnoliopsida</taxon>
        <taxon>eudicotyledons</taxon>
        <taxon>Gunneridae</taxon>
        <taxon>Pentapetalae</taxon>
        <taxon>rosids</taxon>
        <taxon>malvids</taxon>
        <taxon>Brassicales</taxon>
        <taxon>Brassicaceae</taxon>
        <taxon>Camelineae</taxon>
        <taxon>Arabidopsis</taxon>
    </lineage>
</organism>
<evidence type="ECO:0000256" key="3">
    <source>
        <dbReference type="ARBA" id="ARBA00022833"/>
    </source>
</evidence>
<gene>
    <name evidence="7" type="ORF">AT9943_LOCUS15073</name>
</gene>
<dbReference type="PROSITE" id="PS50966">
    <property type="entry name" value="ZF_SWIM"/>
    <property type="match status" value="1"/>
</dbReference>
<proteinExistence type="predicted"/>
<evidence type="ECO:0000256" key="2">
    <source>
        <dbReference type="ARBA" id="ARBA00022771"/>
    </source>
</evidence>
<dbReference type="Pfam" id="PF04434">
    <property type="entry name" value="SWIM"/>
    <property type="match status" value="1"/>
</dbReference>